<name>A0A815E8L0_9BILA</name>
<protein>
    <submittedName>
        <fullName evidence="1">Uncharacterized protein</fullName>
    </submittedName>
</protein>
<evidence type="ECO:0000313" key="1">
    <source>
        <dbReference type="EMBL" id="CAF1311345.1"/>
    </source>
</evidence>
<sequence length="212" mass="25915">MSILYVSSSLEKNLEQKSSRRFYYCRNNYNSYKLNFKSISKEYFIIISRIIHPENIISLKLFDDDYTPGQIKSFIKNFQLNKLNRLKYLKLIKINENDLELILKYLINDRLNYLEIEYRQYFTILNQSTIIILQNILAFETLQEVILDMRSYQYDFVQWPQLTYIQYITLFNSNIYQFSQIIEKENQFKSLRLINFTMKNFNDITFKKNHLK</sequence>
<dbReference type="AlphaFoldDB" id="A0A815E8L0"/>
<evidence type="ECO:0000313" key="2">
    <source>
        <dbReference type="EMBL" id="CAF3953724.1"/>
    </source>
</evidence>
<comment type="caution">
    <text evidence="1">The sequence shown here is derived from an EMBL/GenBank/DDBJ whole genome shotgun (WGS) entry which is preliminary data.</text>
</comment>
<evidence type="ECO:0000313" key="3">
    <source>
        <dbReference type="Proteomes" id="UP000663864"/>
    </source>
</evidence>
<accession>A0A815E8L0</accession>
<dbReference type="Proteomes" id="UP000663864">
    <property type="component" value="Unassembled WGS sequence"/>
</dbReference>
<dbReference type="EMBL" id="CAJNOT010002384">
    <property type="protein sequence ID" value="CAF1311345.1"/>
    <property type="molecule type" value="Genomic_DNA"/>
</dbReference>
<dbReference type="Proteomes" id="UP000663836">
    <property type="component" value="Unassembled WGS sequence"/>
</dbReference>
<proteinExistence type="predicted"/>
<organism evidence="1 3">
    <name type="scientific">Rotaria sordida</name>
    <dbReference type="NCBI Taxonomy" id="392033"/>
    <lineage>
        <taxon>Eukaryota</taxon>
        <taxon>Metazoa</taxon>
        <taxon>Spiralia</taxon>
        <taxon>Gnathifera</taxon>
        <taxon>Rotifera</taxon>
        <taxon>Eurotatoria</taxon>
        <taxon>Bdelloidea</taxon>
        <taxon>Philodinida</taxon>
        <taxon>Philodinidae</taxon>
        <taxon>Rotaria</taxon>
    </lineage>
</organism>
<reference evidence="1" key="1">
    <citation type="submission" date="2021-02" db="EMBL/GenBank/DDBJ databases">
        <authorList>
            <person name="Nowell W R."/>
        </authorList>
    </citation>
    <scope>NUCLEOTIDE SEQUENCE</scope>
</reference>
<gene>
    <name evidence="2" type="ORF">JBS370_LOCUS23682</name>
    <name evidence="1" type="ORF">ZHD862_LOCUS28505</name>
</gene>
<dbReference type="EMBL" id="CAJOBD010003536">
    <property type="protein sequence ID" value="CAF3953724.1"/>
    <property type="molecule type" value="Genomic_DNA"/>
</dbReference>